<dbReference type="EMBL" id="JBHFNQ010000121">
    <property type="protein sequence ID" value="MFB2878427.1"/>
    <property type="molecule type" value="Genomic_DNA"/>
</dbReference>
<dbReference type="InterPro" id="IPR054619">
    <property type="entry name" value="Npun_R2821-like"/>
</dbReference>
<name>A0ABV4X7N2_9CYAN</name>
<dbReference type="InterPro" id="IPR029044">
    <property type="entry name" value="Nucleotide-diphossugar_trans"/>
</dbReference>
<dbReference type="Gene3D" id="3.90.550.10">
    <property type="entry name" value="Spore Coat Polysaccharide Biosynthesis Protein SpsA, Chain A"/>
    <property type="match status" value="1"/>
</dbReference>
<sequence>MTDGIYILANDVVYNQLVALLNSIEVNAGKEYPVCVIPYDDRLQQVRQEVAARKNVQLLEDKAWIDRWENFATEIWQAHPSAFNIWQERGHTGVYRMGMHRRFGGFDGPFERFIYLDADILVLNSLEPIFQRLNDYDFVVYDFQYKDPTHVYNVKSDKLLEVFDKERIDSEIFCAGLYASKSGIFDEERRNYLLSKLRKGEAEILYLNGPDQTILNYMVMKSGIPCYNFSRHLSADEVTGCCVTSPHFEVRDNVLYDKGTRLTYLHYIGLSSKLFNRLCEGENIDFPYRDLFLHYRYLHEQELQPKFTGKPKPYNPPPSLATKVLRKLGLKR</sequence>
<evidence type="ECO:0000313" key="1">
    <source>
        <dbReference type="EMBL" id="MFB2878427.1"/>
    </source>
</evidence>
<dbReference type="SUPFAM" id="SSF53448">
    <property type="entry name" value="Nucleotide-diphospho-sugar transferases"/>
    <property type="match status" value="1"/>
</dbReference>
<dbReference type="RefSeq" id="WP_413271498.1">
    <property type="nucleotide sequence ID" value="NZ_JBHFNQ010000121.1"/>
</dbReference>
<keyword evidence="2" id="KW-1185">Reference proteome</keyword>
<protein>
    <submittedName>
        <fullName evidence="1">Npun_R2821/Npun_R2822 family protein</fullName>
    </submittedName>
</protein>
<accession>A0ABV4X7N2</accession>
<dbReference type="Proteomes" id="UP001576774">
    <property type="component" value="Unassembled WGS sequence"/>
</dbReference>
<dbReference type="NCBIfam" id="NF045582">
    <property type="entry name" value="Npun_R2823_gen"/>
    <property type="match status" value="1"/>
</dbReference>
<proteinExistence type="predicted"/>
<comment type="caution">
    <text evidence="1">The sequence shown here is derived from an EMBL/GenBank/DDBJ whole genome shotgun (WGS) entry which is preliminary data.</text>
</comment>
<organism evidence="1 2">
    <name type="scientific">Floridaenema aerugineum BLCC-F46</name>
    <dbReference type="NCBI Taxonomy" id="3153654"/>
    <lineage>
        <taxon>Bacteria</taxon>
        <taxon>Bacillati</taxon>
        <taxon>Cyanobacteriota</taxon>
        <taxon>Cyanophyceae</taxon>
        <taxon>Oscillatoriophycideae</taxon>
        <taxon>Aerosakkonematales</taxon>
        <taxon>Aerosakkonemataceae</taxon>
        <taxon>Floridanema</taxon>
        <taxon>Floridanema aerugineum</taxon>
    </lineage>
</organism>
<evidence type="ECO:0000313" key="2">
    <source>
        <dbReference type="Proteomes" id="UP001576774"/>
    </source>
</evidence>
<gene>
    <name evidence="1" type="ORF">ACE1CC_16370</name>
</gene>
<reference evidence="1 2" key="1">
    <citation type="submission" date="2024-09" db="EMBL/GenBank/DDBJ databases">
        <title>Floridaenema gen nov. (Aerosakkonemataceae, Aerosakkonematales ord. nov., Cyanobacteria) from benthic tropical and subtropical fresh waters, with the description of four new species.</title>
        <authorList>
            <person name="Moretto J.A."/>
            <person name="Berthold D.E."/>
            <person name="Lefler F.W."/>
            <person name="Huang I.-S."/>
            <person name="Laughinghouse H. IV."/>
        </authorList>
    </citation>
    <scope>NUCLEOTIDE SEQUENCE [LARGE SCALE GENOMIC DNA]</scope>
    <source>
        <strain evidence="1 2">BLCC-F46</strain>
    </source>
</reference>